<protein>
    <submittedName>
        <fullName evidence="3">Beta-lactamase-like protein 2</fullName>
    </submittedName>
</protein>
<dbReference type="Pfam" id="PF00144">
    <property type="entry name" value="Beta-lactamase"/>
    <property type="match status" value="1"/>
</dbReference>
<sequence length="478" mass="54610">MRTTLLDIGQMYMTVTFPSLMNLDFDESGRSILNEASCAVIVNERAPDLHYPTVLQVRINLVAVLSFQCEVSASRPTATPIQCPVRAKAMQLAPLPKGIRDNLVEIERSLEKKIHGDTLYILANIVYMDKVIWQRTFGNINGGQSRKRSSELSKTMVFPVASVTKVLTALMLYKLYHEKKVQILDDPFKKYLPEFSIKDPFNSHDITLREMVSHLSGLPREAPCFPQVKQGVCQVNNSVMIQRIKNLSLVVEPGSKLEIKLFNSTEENDFLSPVITEEFFSPAYILDGQQFIGSPWEMRLMDGYVARMKNGYVYGYSSNIFLFPDLKLAFNIFNAGVIKGCSSLAHRLLKAFHHELIARDHEQERTFSAQEAAPYVGEFQTDDVPTIRRVVIRHHDGKLQFYVDKFQFHLSHVSGLTFELIDRRKINCLPMVVMGVNHEKVHFHPPMTDYISPGFTVFGFNLQGKAYFYRKKTEELLP</sequence>
<organism evidence="3 4">
    <name type="scientific">Acropora cervicornis</name>
    <name type="common">Staghorn coral</name>
    <dbReference type="NCBI Taxonomy" id="6130"/>
    <lineage>
        <taxon>Eukaryota</taxon>
        <taxon>Metazoa</taxon>
        <taxon>Cnidaria</taxon>
        <taxon>Anthozoa</taxon>
        <taxon>Hexacorallia</taxon>
        <taxon>Scleractinia</taxon>
        <taxon>Astrocoeniina</taxon>
        <taxon>Acroporidae</taxon>
        <taxon>Acropora</taxon>
    </lineage>
</organism>
<evidence type="ECO:0000313" key="3">
    <source>
        <dbReference type="EMBL" id="KAK2564739.1"/>
    </source>
</evidence>
<dbReference type="AlphaFoldDB" id="A0AAD9V847"/>
<evidence type="ECO:0000259" key="2">
    <source>
        <dbReference type="Pfam" id="PF00144"/>
    </source>
</evidence>
<evidence type="ECO:0000313" key="4">
    <source>
        <dbReference type="Proteomes" id="UP001249851"/>
    </source>
</evidence>
<feature type="domain" description="Beta-lactamase-related" evidence="2">
    <location>
        <begin position="129"/>
        <end position="256"/>
    </location>
</feature>
<reference evidence="3" key="2">
    <citation type="journal article" date="2023" name="Science">
        <title>Genomic signatures of disease resistance in endangered staghorn corals.</title>
        <authorList>
            <person name="Vollmer S.V."/>
            <person name="Selwyn J.D."/>
            <person name="Despard B.A."/>
            <person name="Roesel C.L."/>
        </authorList>
    </citation>
    <scope>NUCLEOTIDE SEQUENCE</scope>
    <source>
        <strain evidence="3">K2</strain>
    </source>
</reference>
<comment type="similarity">
    <text evidence="1">Belongs to the beta-lactamase family.</text>
</comment>
<accession>A0AAD9V847</accession>
<dbReference type="PANTHER" id="PTHR22935">
    <property type="entry name" value="PENICILLIN-BINDING PROTEIN"/>
    <property type="match status" value="1"/>
</dbReference>
<dbReference type="InterPro" id="IPR001466">
    <property type="entry name" value="Beta-lactam-related"/>
</dbReference>
<dbReference type="PANTHER" id="PTHR22935:SF95">
    <property type="entry name" value="BETA-LACTAMASE-LIKE 1-RELATED"/>
    <property type="match status" value="1"/>
</dbReference>
<keyword evidence="4" id="KW-1185">Reference proteome</keyword>
<reference evidence="3" key="1">
    <citation type="journal article" date="2023" name="G3 (Bethesda)">
        <title>Whole genome assembly and annotation of the endangered Caribbean coral Acropora cervicornis.</title>
        <authorList>
            <person name="Selwyn J.D."/>
            <person name="Vollmer S.V."/>
        </authorList>
    </citation>
    <scope>NUCLEOTIDE SEQUENCE</scope>
    <source>
        <strain evidence="3">K2</strain>
    </source>
</reference>
<gene>
    <name evidence="3" type="ORF">P5673_011421</name>
</gene>
<dbReference type="InterPro" id="IPR012338">
    <property type="entry name" value="Beta-lactam/transpept-like"/>
</dbReference>
<dbReference type="Gene3D" id="3.40.710.10">
    <property type="entry name" value="DD-peptidase/beta-lactamase superfamily"/>
    <property type="match status" value="1"/>
</dbReference>
<comment type="caution">
    <text evidence="3">The sequence shown here is derived from an EMBL/GenBank/DDBJ whole genome shotgun (WGS) entry which is preliminary data.</text>
</comment>
<name>A0AAD9V847_ACRCE</name>
<dbReference type="Proteomes" id="UP001249851">
    <property type="component" value="Unassembled WGS sequence"/>
</dbReference>
<dbReference type="SUPFAM" id="SSF56601">
    <property type="entry name" value="beta-lactamase/transpeptidase-like"/>
    <property type="match status" value="1"/>
</dbReference>
<dbReference type="InterPro" id="IPR051478">
    <property type="entry name" value="Beta-lactamase-like_AB/R"/>
</dbReference>
<proteinExistence type="inferred from homology"/>
<evidence type="ECO:0000256" key="1">
    <source>
        <dbReference type="ARBA" id="ARBA00038473"/>
    </source>
</evidence>
<dbReference type="EMBL" id="JARQWQ010000021">
    <property type="protein sequence ID" value="KAK2564739.1"/>
    <property type="molecule type" value="Genomic_DNA"/>
</dbReference>